<dbReference type="AlphaFoldDB" id="A0A4Q9MGY6"/>
<dbReference type="EMBL" id="ML143466">
    <property type="protein sequence ID" value="TBU25141.1"/>
    <property type="molecule type" value="Genomic_DNA"/>
</dbReference>
<proteinExistence type="predicted"/>
<protein>
    <submittedName>
        <fullName evidence="1">Uncharacterized protein</fullName>
    </submittedName>
</protein>
<sequence length="99" mass="11499">MTTHIASPRFTAAEALSFYNEFLSRLPDDLLAHPLTLSAGFEPLCNPDVYWSLLSPEDRGRWHAFRVPPRPWSHWVLGWIAETDLGWKILRAVRRMLNL</sequence>
<organism evidence="1">
    <name type="scientific">Dichomitus squalens</name>
    <dbReference type="NCBI Taxonomy" id="114155"/>
    <lineage>
        <taxon>Eukaryota</taxon>
        <taxon>Fungi</taxon>
        <taxon>Dikarya</taxon>
        <taxon>Basidiomycota</taxon>
        <taxon>Agaricomycotina</taxon>
        <taxon>Agaricomycetes</taxon>
        <taxon>Polyporales</taxon>
        <taxon>Polyporaceae</taxon>
        <taxon>Dichomitus</taxon>
    </lineage>
</organism>
<dbReference type="OrthoDB" id="2722301at2759"/>
<evidence type="ECO:0000313" key="1">
    <source>
        <dbReference type="EMBL" id="TBU25141.1"/>
    </source>
</evidence>
<accession>A0A4Q9MGY6</accession>
<name>A0A4Q9MGY6_9APHY</name>
<gene>
    <name evidence="1" type="ORF">BD311DRAFT_522857</name>
</gene>
<dbReference type="Proteomes" id="UP000292957">
    <property type="component" value="Unassembled WGS sequence"/>
</dbReference>
<reference evidence="1" key="1">
    <citation type="submission" date="2019-01" db="EMBL/GenBank/DDBJ databases">
        <title>Draft genome sequences of three monokaryotic isolates of the white-rot basidiomycete fungus Dichomitus squalens.</title>
        <authorList>
            <consortium name="DOE Joint Genome Institute"/>
            <person name="Lopez S.C."/>
            <person name="Andreopoulos B."/>
            <person name="Pangilinan J."/>
            <person name="Lipzen A."/>
            <person name="Riley R."/>
            <person name="Ahrendt S."/>
            <person name="Ng V."/>
            <person name="Barry K."/>
            <person name="Daum C."/>
            <person name="Grigoriev I.V."/>
            <person name="Hilden K.S."/>
            <person name="Makela M.R."/>
            <person name="de Vries R.P."/>
        </authorList>
    </citation>
    <scope>NUCLEOTIDE SEQUENCE [LARGE SCALE GENOMIC DNA]</scope>
    <source>
        <strain evidence="1">OM18370.1</strain>
    </source>
</reference>